<organism evidence="2 3">
    <name type="scientific">Leptidea sinapis</name>
    <dbReference type="NCBI Taxonomy" id="189913"/>
    <lineage>
        <taxon>Eukaryota</taxon>
        <taxon>Metazoa</taxon>
        <taxon>Ecdysozoa</taxon>
        <taxon>Arthropoda</taxon>
        <taxon>Hexapoda</taxon>
        <taxon>Insecta</taxon>
        <taxon>Pterygota</taxon>
        <taxon>Neoptera</taxon>
        <taxon>Endopterygota</taxon>
        <taxon>Lepidoptera</taxon>
        <taxon>Glossata</taxon>
        <taxon>Ditrysia</taxon>
        <taxon>Papilionoidea</taxon>
        <taxon>Pieridae</taxon>
        <taxon>Dismorphiinae</taxon>
        <taxon>Leptidea</taxon>
    </lineage>
</organism>
<evidence type="ECO:0000313" key="3">
    <source>
        <dbReference type="Proteomes" id="UP000324832"/>
    </source>
</evidence>
<feature type="compositionally biased region" description="Polar residues" evidence="1">
    <location>
        <begin position="60"/>
        <end position="73"/>
    </location>
</feature>
<keyword evidence="3" id="KW-1185">Reference proteome</keyword>
<dbReference type="AlphaFoldDB" id="A0A5E4QDB2"/>
<evidence type="ECO:0000313" key="2">
    <source>
        <dbReference type="EMBL" id="VVC95271.1"/>
    </source>
</evidence>
<evidence type="ECO:0000256" key="1">
    <source>
        <dbReference type="SAM" id="MobiDB-lite"/>
    </source>
</evidence>
<reference evidence="2 3" key="1">
    <citation type="submission" date="2017-07" db="EMBL/GenBank/DDBJ databases">
        <authorList>
            <person name="Talla V."/>
            <person name="Backstrom N."/>
        </authorList>
    </citation>
    <scope>NUCLEOTIDE SEQUENCE [LARGE SCALE GENOMIC DNA]</scope>
</reference>
<accession>A0A5E4QDB2</accession>
<proteinExistence type="predicted"/>
<gene>
    <name evidence="2" type="ORF">LSINAPIS_LOCUS7023</name>
</gene>
<protein>
    <submittedName>
        <fullName evidence="2">Uncharacterized protein</fullName>
    </submittedName>
</protein>
<dbReference type="EMBL" id="FZQP02002238">
    <property type="protein sequence ID" value="VVC95271.1"/>
    <property type="molecule type" value="Genomic_DNA"/>
</dbReference>
<feature type="region of interest" description="Disordered" evidence="1">
    <location>
        <begin position="59"/>
        <end position="91"/>
    </location>
</feature>
<name>A0A5E4QDB2_9NEOP</name>
<sequence>MKIKGYLVWQDWQVKVTSTSAESGGPALLTCVTPAAARDHATVAAWAGGCWFAPCALSSPGRSTPAPCSTPSRGSEGGAPLSLSMSHVSIS</sequence>
<dbReference type="Proteomes" id="UP000324832">
    <property type="component" value="Unassembled WGS sequence"/>
</dbReference>